<dbReference type="InterPro" id="IPR053181">
    <property type="entry name" value="EcdB-like_regulator"/>
</dbReference>
<feature type="domain" description="Zn(2)-C6 fungal-type" evidence="4">
    <location>
        <begin position="5"/>
        <end position="33"/>
    </location>
</feature>
<evidence type="ECO:0000313" key="7">
    <source>
        <dbReference type="Proteomes" id="UP000269539"/>
    </source>
</evidence>
<accession>A0A3M7FMR9</accession>
<dbReference type="GO" id="GO:0008270">
    <property type="term" value="F:zinc ion binding"/>
    <property type="evidence" value="ECO:0007669"/>
    <property type="project" value="InterPro"/>
</dbReference>
<feature type="compositionally biased region" description="Low complexity" evidence="3">
    <location>
        <begin position="71"/>
        <end position="92"/>
    </location>
</feature>
<evidence type="ECO:0000256" key="2">
    <source>
        <dbReference type="ARBA" id="ARBA00023242"/>
    </source>
</evidence>
<proteinExistence type="predicted"/>
<dbReference type="InterPro" id="IPR007219">
    <property type="entry name" value="XnlR_reg_dom"/>
</dbReference>
<dbReference type="CDD" id="cd00067">
    <property type="entry name" value="GAL4"/>
    <property type="match status" value="1"/>
</dbReference>
<evidence type="ECO:0000256" key="1">
    <source>
        <dbReference type="ARBA" id="ARBA00022723"/>
    </source>
</evidence>
<dbReference type="AlphaFoldDB" id="A0A3M7FMR9"/>
<sequence>MHTVRKSKCDEQRPKCGLCRRLNVECEYREPLPAKKDKTMVHVLDTLVRLENKLDNLAIGSGSRTAPDTNSSSIGASGASSSAPAPFATSMSKAATGTSTDFENRRQLGLRDLPAELQQNYQHLTAPHKIILWPGVYMHLLDLGIIAVSDLQYILQQGTSWFINREVAKHSTPLASEVSLPCFAVDLGAAQGLSSTVALPMLTVERVREYSEAYFNTFNVLHPLLDRESFANESVPRILREGYGDGDIESVLALSVFALGQVAIDGVFGRPVSVVDSQPSGLHGGTLDQPPGLALFNEARRRFGFVATQCSLESVQALLLQATYYEACARHLDSWRSAVAASMACQVLIRSHPTDSSSATDLYHFDLDLPRTGVHTLEGQVPLPQLRNGQAEQGMFSPGPSSTGISSETRSHNEDHFLAMIALRKLIARIHGVIHEASTPQESSDKYDGPPVTVVRELARQLDSCRALLPHLLQWNDQDKFDFPASDPTHRRPNEPLFSVDSGPTPINHEYSLDVVTAQLRTRFYYARFMLYRPLLYRALHFPELMIADDANCCALAIKSACLWPLAMAPSKNKKRLIPHLFTWTQNFLDILLILRMCTANDCLRSIVEEGGVVGRQEVELSIRLMLEWIKDVKQG</sequence>
<evidence type="ECO:0000313" key="6">
    <source>
        <dbReference type="EMBL" id="RMY89624.1"/>
    </source>
</evidence>
<dbReference type="PANTHER" id="PTHR47785:SF6">
    <property type="entry name" value="ZN(II)2CYS6 TRANSCRIPTION FACTOR (EUROFUNG)"/>
    <property type="match status" value="1"/>
</dbReference>
<dbReference type="Proteomes" id="UP000269539">
    <property type="component" value="Unassembled WGS sequence"/>
</dbReference>
<dbReference type="SUPFAM" id="SSF57701">
    <property type="entry name" value="Zn2/Cys6 DNA-binding domain"/>
    <property type="match status" value="1"/>
</dbReference>
<reference evidence="6 7" key="1">
    <citation type="journal article" date="2018" name="BMC Genomics">
        <title>Genomic evidence for intraspecific hybridization in a clonal and extremely halotolerant yeast.</title>
        <authorList>
            <person name="Gostincar C."/>
            <person name="Stajich J.E."/>
            <person name="Zupancic J."/>
            <person name="Zalar P."/>
            <person name="Gunde-Cimerman N."/>
        </authorList>
    </citation>
    <scope>NUCLEOTIDE SEQUENCE [LARGE SCALE GENOMIC DNA]</scope>
    <source>
        <strain evidence="6 7">EXF-10513</strain>
    </source>
</reference>
<comment type="caution">
    <text evidence="6">The sequence shown here is derived from an EMBL/GenBank/DDBJ whole genome shotgun (WGS) entry which is preliminary data.</text>
</comment>
<feature type="domain" description="Xylanolytic transcriptional activator regulatory" evidence="5">
    <location>
        <begin position="213"/>
        <end position="350"/>
    </location>
</feature>
<dbReference type="GO" id="GO:0003677">
    <property type="term" value="F:DNA binding"/>
    <property type="evidence" value="ECO:0007669"/>
    <property type="project" value="InterPro"/>
</dbReference>
<dbReference type="GO" id="GO:0006351">
    <property type="term" value="P:DNA-templated transcription"/>
    <property type="evidence" value="ECO:0007669"/>
    <property type="project" value="InterPro"/>
</dbReference>
<dbReference type="Pfam" id="PF00172">
    <property type="entry name" value="Zn_clus"/>
    <property type="match status" value="1"/>
</dbReference>
<gene>
    <name evidence="6" type="ORF">D0864_06407</name>
</gene>
<dbReference type="Gene3D" id="4.10.240.10">
    <property type="entry name" value="Zn(2)-C6 fungal-type DNA-binding domain"/>
    <property type="match status" value="1"/>
</dbReference>
<dbReference type="InterPro" id="IPR036864">
    <property type="entry name" value="Zn2-C6_fun-type_DNA-bd_sf"/>
</dbReference>
<keyword evidence="2" id="KW-0539">Nucleus</keyword>
<dbReference type="EMBL" id="QWIO01000639">
    <property type="protein sequence ID" value="RMY89624.1"/>
    <property type="molecule type" value="Genomic_DNA"/>
</dbReference>
<evidence type="ECO:0000259" key="4">
    <source>
        <dbReference type="Pfam" id="PF00172"/>
    </source>
</evidence>
<feature type="region of interest" description="Disordered" evidence="3">
    <location>
        <begin position="59"/>
        <end position="103"/>
    </location>
</feature>
<evidence type="ECO:0000259" key="5">
    <source>
        <dbReference type="Pfam" id="PF04082"/>
    </source>
</evidence>
<keyword evidence="1" id="KW-0479">Metal-binding</keyword>
<dbReference type="VEuPathDB" id="FungiDB:BTJ68_14092"/>
<name>A0A3M7FMR9_HORWE</name>
<dbReference type="Pfam" id="PF04082">
    <property type="entry name" value="Fungal_trans"/>
    <property type="match status" value="1"/>
</dbReference>
<evidence type="ECO:0000256" key="3">
    <source>
        <dbReference type="SAM" id="MobiDB-lite"/>
    </source>
</evidence>
<dbReference type="PANTHER" id="PTHR47785">
    <property type="entry name" value="ZN(II)2CYS6 TRANSCRIPTION FACTOR (EUROFUNG)-RELATED-RELATED"/>
    <property type="match status" value="1"/>
</dbReference>
<protein>
    <submittedName>
        <fullName evidence="6">Uncharacterized protein</fullName>
    </submittedName>
</protein>
<dbReference type="InterPro" id="IPR001138">
    <property type="entry name" value="Zn2Cys6_DnaBD"/>
</dbReference>
<dbReference type="CDD" id="cd12148">
    <property type="entry name" value="fungal_TF_MHR"/>
    <property type="match status" value="1"/>
</dbReference>
<organism evidence="6 7">
    <name type="scientific">Hortaea werneckii</name>
    <name type="common">Black yeast</name>
    <name type="synonym">Cladosporium werneckii</name>
    <dbReference type="NCBI Taxonomy" id="91943"/>
    <lineage>
        <taxon>Eukaryota</taxon>
        <taxon>Fungi</taxon>
        <taxon>Dikarya</taxon>
        <taxon>Ascomycota</taxon>
        <taxon>Pezizomycotina</taxon>
        <taxon>Dothideomycetes</taxon>
        <taxon>Dothideomycetidae</taxon>
        <taxon>Mycosphaerellales</taxon>
        <taxon>Teratosphaeriaceae</taxon>
        <taxon>Hortaea</taxon>
    </lineage>
</organism>
<dbReference type="GO" id="GO:0000981">
    <property type="term" value="F:DNA-binding transcription factor activity, RNA polymerase II-specific"/>
    <property type="evidence" value="ECO:0007669"/>
    <property type="project" value="InterPro"/>
</dbReference>